<keyword evidence="3" id="KW-1185">Reference proteome</keyword>
<dbReference type="RefSeq" id="WP_301142368.1">
    <property type="nucleotide sequence ID" value="NZ_JAUHQA010000001.1"/>
</dbReference>
<protein>
    <recommendedName>
        <fullName evidence="1">Xylulose 5-phosphate/Fructose 6-phosphate phosphoketolase N-terminal domain-containing protein</fullName>
    </recommendedName>
</protein>
<dbReference type="InterPro" id="IPR018970">
    <property type="entry name" value="Xul5P/Fru6P_PKetolase_N"/>
</dbReference>
<sequence length="243" mass="26307">MDRRWNESLAGPETSCVWYTSPLHALALAHADRATHRRRLRTVFVAHGHCALESEGHGFTPMSELIPHDQYGPETIMAEHTGVESPLAHALVTAKADPNVVVVTVFTEEQFIDVDSYDAHSSSNLQPERHGVVIPFLYASADESEDDAFEREDLLRANGFASYTVDVASIDDDPISAHRDMAVVLEDVFDEVAQLKADAAARILTQDPLWPLIVVRAPSAWNPAVTASAGRGASSTGRGAAAA</sequence>
<name>A0ABT8GHJ0_9MICO</name>
<reference evidence="2" key="1">
    <citation type="submission" date="2023-06" db="EMBL/GenBank/DDBJ databases">
        <title>Egi l300058.</title>
        <authorList>
            <person name="Gao L."/>
            <person name="Fang B.-Z."/>
            <person name="Li W.-J."/>
        </authorList>
    </citation>
    <scope>NUCLEOTIDE SEQUENCE</scope>
    <source>
        <strain evidence="2">EGI L300058</strain>
    </source>
</reference>
<feature type="domain" description="Xylulose 5-phosphate/Fructose 6-phosphate phosphoketolase N-terminal" evidence="1">
    <location>
        <begin position="86"/>
        <end position="222"/>
    </location>
</feature>
<dbReference type="Pfam" id="PF09364">
    <property type="entry name" value="XFP_N"/>
    <property type="match status" value="1"/>
</dbReference>
<organism evidence="2 3">
    <name type="scientific">Demequina muriae</name>
    <dbReference type="NCBI Taxonomy" id="3051664"/>
    <lineage>
        <taxon>Bacteria</taxon>
        <taxon>Bacillati</taxon>
        <taxon>Actinomycetota</taxon>
        <taxon>Actinomycetes</taxon>
        <taxon>Micrococcales</taxon>
        <taxon>Demequinaceae</taxon>
        <taxon>Demequina</taxon>
    </lineage>
</organism>
<evidence type="ECO:0000313" key="2">
    <source>
        <dbReference type="EMBL" id="MDN4480903.1"/>
    </source>
</evidence>
<dbReference type="Proteomes" id="UP001172708">
    <property type="component" value="Unassembled WGS sequence"/>
</dbReference>
<gene>
    <name evidence="2" type="ORF">QQX02_08225</name>
</gene>
<proteinExistence type="predicted"/>
<dbReference type="Gene3D" id="3.40.50.970">
    <property type="match status" value="1"/>
</dbReference>
<comment type="caution">
    <text evidence="2">The sequence shown here is derived from an EMBL/GenBank/DDBJ whole genome shotgun (WGS) entry which is preliminary data.</text>
</comment>
<evidence type="ECO:0000259" key="1">
    <source>
        <dbReference type="Pfam" id="PF09364"/>
    </source>
</evidence>
<accession>A0ABT8GHJ0</accession>
<dbReference type="EMBL" id="JAUHQA010000001">
    <property type="protein sequence ID" value="MDN4480903.1"/>
    <property type="molecule type" value="Genomic_DNA"/>
</dbReference>
<evidence type="ECO:0000313" key="3">
    <source>
        <dbReference type="Proteomes" id="UP001172708"/>
    </source>
</evidence>